<protein>
    <submittedName>
        <fullName evidence="1">Uncharacterized protein</fullName>
    </submittedName>
</protein>
<accession>A0A4Q9MEM7</accession>
<gene>
    <name evidence="1" type="ORF">BD311DRAFT_488741</name>
</gene>
<sequence>MLAQKRLQVSAKTGGVGPCIALRYGISRAKSGSRPPMGTRGVYLRAEKQTRITMVAGWLSIFRGLGARPLRVPHISSVAACGYGNIILDESSCFFERGMTLDGWRQSIRGSPRISRRHPPIRLPLMFAPTAVHDPRLPWTSFKLIAMCPSRGPAVVR</sequence>
<reference evidence="1" key="1">
    <citation type="submission" date="2019-01" db="EMBL/GenBank/DDBJ databases">
        <title>Draft genome sequences of three monokaryotic isolates of the white-rot basidiomycete fungus Dichomitus squalens.</title>
        <authorList>
            <consortium name="DOE Joint Genome Institute"/>
            <person name="Lopez S.C."/>
            <person name="Andreopoulos B."/>
            <person name="Pangilinan J."/>
            <person name="Lipzen A."/>
            <person name="Riley R."/>
            <person name="Ahrendt S."/>
            <person name="Ng V."/>
            <person name="Barry K."/>
            <person name="Daum C."/>
            <person name="Grigoriev I.V."/>
            <person name="Hilden K.S."/>
            <person name="Makela M.R."/>
            <person name="de Vries R.P."/>
        </authorList>
    </citation>
    <scope>NUCLEOTIDE SEQUENCE [LARGE SCALE GENOMIC DNA]</scope>
    <source>
        <strain evidence="1">OM18370.1</strain>
    </source>
</reference>
<dbReference type="Proteomes" id="UP000292957">
    <property type="component" value="Unassembled WGS sequence"/>
</dbReference>
<organism evidence="1">
    <name type="scientific">Dichomitus squalens</name>
    <dbReference type="NCBI Taxonomy" id="114155"/>
    <lineage>
        <taxon>Eukaryota</taxon>
        <taxon>Fungi</taxon>
        <taxon>Dikarya</taxon>
        <taxon>Basidiomycota</taxon>
        <taxon>Agaricomycotina</taxon>
        <taxon>Agaricomycetes</taxon>
        <taxon>Polyporales</taxon>
        <taxon>Polyporaceae</taxon>
        <taxon>Dichomitus</taxon>
    </lineage>
</organism>
<proteinExistence type="predicted"/>
<name>A0A4Q9MEM7_9APHY</name>
<dbReference type="EMBL" id="ML143456">
    <property type="protein sequence ID" value="TBU25719.1"/>
    <property type="molecule type" value="Genomic_DNA"/>
</dbReference>
<evidence type="ECO:0000313" key="1">
    <source>
        <dbReference type="EMBL" id="TBU25719.1"/>
    </source>
</evidence>
<dbReference type="AlphaFoldDB" id="A0A4Q9MEM7"/>